<reference evidence="1" key="1">
    <citation type="submission" date="2018-11" db="EMBL/GenBank/DDBJ databases">
        <authorList>
            <consortium name="Genoscope - CEA"/>
            <person name="William W."/>
        </authorList>
    </citation>
    <scope>NUCLEOTIDE SEQUENCE</scope>
</reference>
<evidence type="ECO:0000313" key="1">
    <source>
        <dbReference type="EMBL" id="VDD21895.1"/>
    </source>
</evidence>
<proteinExistence type="predicted"/>
<dbReference type="EMBL" id="LR031874">
    <property type="protein sequence ID" value="VDD21895.1"/>
    <property type="molecule type" value="Genomic_DNA"/>
</dbReference>
<dbReference type="AlphaFoldDB" id="A0A3P6DHR8"/>
<name>A0A3P6DHR8_BRAOL</name>
<gene>
    <name evidence="1" type="ORF">BOLC2T08159H</name>
</gene>
<sequence>MRDEEDLEVLQPSITKLQAFAWKVKAPQKICHLI</sequence>
<accession>A0A3P6DHR8</accession>
<organism evidence="1">
    <name type="scientific">Brassica oleracea</name>
    <name type="common">Wild cabbage</name>
    <dbReference type="NCBI Taxonomy" id="3712"/>
    <lineage>
        <taxon>Eukaryota</taxon>
        <taxon>Viridiplantae</taxon>
        <taxon>Streptophyta</taxon>
        <taxon>Embryophyta</taxon>
        <taxon>Tracheophyta</taxon>
        <taxon>Spermatophyta</taxon>
        <taxon>Magnoliopsida</taxon>
        <taxon>eudicotyledons</taxon>
        <taxon>Gunneridae</taxon>
        <taxon>Pentapetalae</taxon>
        <taxon>rosids</taxon>
        <taxon>malvids</taxon>
        <taxon>Brassicales</taxon>
        <taxon>Brassicaceae</taxon>
        <taxon>Brassiceae</taxon>
        <taxon>Brassica</taxon>
    </lineage>
</organism>
<protein>
    <submittedName>
        <fullName evidence="1">Uncharacterized protein</fullName>
    </submittedName>
</protein>